<dbReference type="Proteomes" id="UP000637774">
    <property type="component" value="Unassembled WGS sequence"/>
</dbReference>
<evidence type="ECO:0008006" key="4">
    <source>
        <dbReference type="Google" id="ProtNLM"/>
    </source>
</evidence>
<evidence type="ECO:0000313" key="2">
    <source>
        <dbReference type="EMBL" id="GGH84387.1"/>
    </source>
</evidence>
<feature type="chain" id="PRO_5046612746" description="VWA domain-containing protein" evidence="1">
    <location>
        <begin position="22"/>
        <end position="103"/>
    </location>
</feature>
<evidence type="ECO:0000313" key="3">
    <source>
        <dbReference type="Proteomes" id="UP000637774"/>
    </source>
</evidence>
<accession>A0ABQ2A4R1</accession>
<sequence length="103" mass="11296">MSSQKLPILLTALLLRAASGAAQTHALPTPPPPGPDYQQVSVPVPRAVALVVDVTKVLFSRETAAEKLQALIDRRRTRSERRDQSLTIHVPRNKLTRTLGLVE</sequence>
<evidence type="ECO:0000256" key="1">
    <source>
        <dbReference type="SAM" id="SignalP"/>
    </source>
</evidence>
<reference evidence="3" key="1">
    <citation type="journal article" date="2019" name="Int. J. Syst. Evol. Microbiol.">
        <title>The Global Catalogue of Microorganisms (GCM) 10K type strain sequencing project: providing services to taxonomists for standard genome sequencing and annotation.</title>
        <authorList>
            <consortium name="The Broad Institute Genomics Platform"/>
            <consortium name="The Broad Institute Genome Sequencing Center for Infectious Disease"/>
            <person name="Wu L."/>
            <person name="Ma J."/>
        </authorList>
    </citation>
    <scope>NUCLEOTIDE SEQUENCE [LARGE SCALE GENOMIC DNA]</scope>
    <source>
        <strain evidence="3">CGMCC 1.14966</strain>
    </source>
</reference>
<organism evidence="2 3">
    <name type="scientific">Hymenobacter frigidus</name>
    <dbReference type="NCBI Taxonomy" id="1524095"/>
    <lineage>
        <taxon>Bacteria</taxon>
        <taxon>Pseudomonadati</taxon>
        <taxon>Bacteroidota</taxon>
        <taxon>Cytophagia</taxon>
        <taxon>Cytophagales</taxon>
        <taxon>Hymenobacteraceae</taxon>
        <taxon>Hymenobacter</taxon>
    </lineage>
</organism>
<gene>
    <name evidence="2" type="ORF">GCM10011495_16190</name>
</gene>
<dbReference type="EMBL" id="BMGY01000011">
    <property type="protein sequence ID" value="GGH84387.1"/>
    <property type="molecule type" value="Genomic_DNA"/>
</dbReference>
<dbReference type="RefSeq" id="WP_188561551.1">
    <property type="nucleotide sequence ID" value="NZ_BMGY01000011.1"/>
</dbReference>
<feature type="signal peptide" evidence="1">
    <location>
        <begin position="1"/>
        <end position="21"/>
    </location>
</feature>
<name>A0ABQ2A4R1_9BACT</name>
<protein>
    <recommendedName>
        <fullName evidence="4">VWA domain-containing protein</fullName>
    </recommendedName>
</protein>
<comment type="caution">
    <text evidence="2">The sequence shown here is derived from an EMBL/GenBank/DDBJ whole genome shotgun (WGS) entry which is preliminary data.</text>
</comment>
<proteinExistence type="predicted"/>
<keyword evidence="1" id="KW-0732">Signal</keyword>
<keyword evidence="3" id="KW-1185">Reference proteome</keyword>